<dbReference type="Proteomes" id="UP000008524">
    <property type="component" value="Chromosome 1"/>
</dbReference>
<dbReference type="PaxDb" id="5691-CAJ16484"/>
<proteinExistence type="predicted"/>
<dbReference type="GeneID" id="4357363"/>
<gene>
    <name evidence="2" type="ORF">TB927.1.2950</name>
</gene>
<dbReference type="InParanoid" id="Q4GYS9"/>
<dbReference type="AlphaFoldDB" id="Q4GYS9"/>
<organism evidence="2 3">
    <name type="scientific">Trypanosoma brucei brucei (strain 927/4 GUTat10.1)</name>
    <dbReference type="NCBI Taxonomy" id="185431"/>
    <lineage>
        <taxon>Eukaryota</taxon>
        <taxon>Discoba</taxon>
        <taxon>Euglenozoa</taxon>
        <taxon>Kinetoplastea</taxon>
        <taxon>Metakinetoplastina</taxon>
        <taxon>Trypanosomatida</taxon>
        <taxon>Trypanosomatidae</taxon>
        <taxon>Trypanosoma</taxon>
    </lineage>
</organism>
<reference evidence="3" key="2">
    <citation type="journal article" date="2005" name="Science">
        <title>The genome of the African trypanosome Trypanosoma brucei.</title>
        <authorList>
            <person name="Berriman M."/>
            <person name="Ghedin E."/>
            <person name="Hertz-Fowler C."/>
            <person name="Blandin G."/>
            <person name="Renauld H."/>
            <person name="Bartholomeu D.C."/>
            <person name="Lennard N.J."/>
            <person name="Caler E."/>
            <person name="Hamlin N.E."/>
            <person name="Haas B."/>
            <person name="Bohme U."/>
            <person name="Hannick L."/>
            <person name="Aslett M.A."/>
            <person name="Shallom J."/>
            <person name="Marcello L."/>
            <person name="Hou L."/>
            <person name="Wickstead B."/>
            <person name="Alsmark U.C."/>
            <person name="Arrowsmith C."/>
            <person name="Atkin R.J."/>
            <person name="Barron A.J."/>
            <person name="Bringaud F."/>
            <person name="Brooks K."/>
            <person name="Carrington M."/>
            <person name="Cherevach I."/>
            <person name="Chillingworth T.J."/>
            <person name="Churcher C."/>
            <person name="Clark L.N."/>
            <person name="Corton C.H."/>
            <person name="Cronin A."/>
            <person name="Davies R.M."/>
            <person name="Doggett J."/>
            <person name="Djikeng A."/>
            <person name="Feldblyum T."/>
            <person name="Field M.C."/>
            <person name="Fraser A."/>
            <person name="Goodhead I."/>
            <person name="Hance Z."/>
            <person name="Harper D."/>
            <person name="Harris B.R."/>
            <person name="Hauser H."/>
            <person name="Hostetler J."/>
            <person name="Ivens A."/>
            <person name="Jagels K."/>
            <person name="Johnson D."/>
            <person name="Johnson J."/>
            <person name="Jones K."/>
            <person name="Kerhornou A.X."/>
            <person name="Koo H."/>
            <person name="Larke N."/>
            <person name="Landfear S."/>
            <person name="Larkin C."/>
            <person name="Leech V."/>
            <person name="Line A."/>
            <person name="Lord A."/>
            <person name="Macleod A."/>
            <person name="Mooney P.J."/>
            <person name="Moule S."/>
            <person name="Martin D.M."/>
            <person name="Morgan G.W."/>
            <person name="Mungall K."/>
            <person name="Norbertczak H."/>
            <person name="Ormond D."/>
            <person name="Pai G."/>
            <person name="Peacock C.S."/>
            <person name="Peterson J."/>
            <person name="Quail M.A."/>
            <person name="Rabbinowitsch E."/>
            <person name="Rajandream M.A."/>
            <person name="Reitter C."/>
            <person name="Salzberg S.L."/>
            <person name="Sanders M."/>
            <person name="Schobel S."/>
            <person name="Sharp S."/>
            <person name="Simmonds M."/>
            <person name="Simpson A.J."/>
            <person name="Tallon L."/>
            <person name="Turner C.M."/>
            <person name="Tait A."/>
            <person name="Tivey A.R."/>
            <person name="Van Aken S."/>
            <person name="Walker D."/>
            <person name="Wanless D."/>
            <person name="Wang S."/>
            <person name="White B."/>
            <person name="White O."/>
            <person name="Whitehead S."/>
            <person name="Woodward J."/>
            <person name="Wortman J."/>
            <person name="Adams M.D."/>
            <person name="Embley T.M."/>
            <person name="Gull K."/>
            <person name="Ullu E."/>
            <person name="Barry J.D."/>
            <person name="Fairlamb A.H."/>
            <person name="Opperdoes F."/>
            <person name="Barrell B.G."/>
            <person name="Donelson J.E."/>
            <person name="Hall N."/>
            <person name="Fraser C.M."/>
            <person name="Melville S.E."/>
            <person name="El-Sayed N.M."/>
        </authorList>
    </citation>
    <scope>NUCLEOTIDE SEQUENCE [LARGE SCALE GENOMIC DNA]</scope>
    <source>
        <strain evidence="3">927/4 GUTat10.1</strain>
    </source>
</reference>
<reference evidence="2 3" key="1">
    <citation type="journal article" date="2003" name="Nucleic Acids Res.">
        <title>The DNA sequence of chromosome I of an African trypanosome: gene content, chromosome organisation, recombination and polymorphism.</title>
        <authorList>
            <person name="Hall N."/>
            <person name="Berriman M."/>
            <person name="Lennard N.J."/>
            <person name="Harris B.R."/>
            <person name="Hertz-Fowler C."/>
            <person name="Bart-Delabesse E.N."/>
            <person name="Gerrare C.S."/>
            <person name="Atkin R.J."/>
            <person name="Barron A.J."/>
            <person name="Bowman S."/>
            <person name="Bray-Allen S.P."/>
            <person name="Bringaud F."/>
            <person name="Clark L.N."/>
            <person name="Corton C.H."/>
            <person name="Cronin A."/>
            <person name="Davies R."/>
            <person name="Doggett J."/>
            <person name="Fraser A."/>
            <person name="Gruter E."/>
            <person name="Hall S."/>
            <person name="Harper A.D."/>
            <person name="Kay M.P."/>
            <person name="Leech V."/>
            <person name="Mayes R."/>
            <person name="Price C."/>
            <person name="Quail M.A."/>
            <person name="Rabbinowitch E."/>
            <person name="Reitter C."/>
            <person name="Rutherford K."/>
            <person name="Sasse J."/>
            <person name="Sharp S."/>
            <person name="Shownkeen R."/>
            <person name="Macleod A."/>
            <person name="Taylor S."/>
            <person name="Tweedie A."/>
            <person name="Turner C.M.R."/>
            <person name="Tait A."/>
            <person name="Gull K."/>
            <person name="Barrell B."/>
            <person name="Melville S.E."/>
        </authorList>
    </citation>
    <scope>NUCLEOTIDE SEQUENCE [LARGE SCALE GENOMIC DNA]</scope>
    <source>
        <strain evidence="2 3">927/4 GUTat10.1</strain>
    </source>
</reference>
<sequence length="89" mass="10046">MARQRGEKWSACQPFCIAGARARVSAVVVVIVFAEFYSRRRESQTPAAVAASRDTRHFSVAKVPPRGATWREKAEPRNHGGWLLLKRPR</sequence>
<dbReference type="KEGG" id="tbr:TB927.1.2950"/>
<feature type="compositionally biased region" description="Basic and acidic residues" evidence="1">
    <location>
        <begin position="69"/>
        <end position="78"/>
    </location>
</feature>
<protein>
    <submittedName>
        <fullName evidence="2">Uncharacterized protein</fullName>
    </submittedName>
</protein>
<evidence type="ECO:0000313" key="3">
    <source>
        <dbReference type="Proteomes" id="UP000008524"/>
    </source>
</evidence>
<dbReference type="RefSeq" id="XP_001218992.1">
    <property type="nucleotide sequence ID" value="XM_001218991.1"/>
</dbReference>
<name>Q4GYS9_TRYB2</name>
<feature type="region of interest" description="Disordered" evidence="1">
    <location>
        <begin position="65"/>
        <end position="89"/>
    </location>
</feature>
<evidence type="ECO:0000313" key="2">
    <source>
        <dbReference type="EMBL" id="CAJ16484.1"/>
    </source>
</evidence>
<evidence type="ECO:0000256" key="1">
    <source>
        <dbReference type="SAM" id="MobiDB-lite"/>
    </source>
</evidence>
<dbReference type="EMBL" id="AL929603">
    <property type="protein sequence ID" value="CAJ16484.1"/>
    <property type="molecule type" value="Genomic_DNA"/>
</dbReference>
<keyword evidence="3" id="KW-1185">Reference proteome</keyword>
<accession>Q4GYS9</accession>